<dbReference type="InterPro" id="IPR006578">
    <property type="entry name" value="MADF-dom"/>
</dbReference>
<comment type="catalytic activity">
    <reaction evidence="2">
        <text>1D-myo-inositol 1,3,4,5,6-pentakisphosphate + ATP = 1D-myo-inositol hexakisphosphate + ADP + H(+)</text>
        <dbReference type="Rhea" id="RHEA:20313"/>
        <dbReference type="ChEBI" id="CHEBI:15378"/>
        <dbReference type="ChEBI" id="CHEBI:30616"/>
        <dbReference type="ChEBI" id="CHEBI:57733"/>
        <dbReference type="ChEBI" id="CHEBI:58130"/>
        <dbReference type="ChEBI" id="CHEBI:456216"/>
        <dbReference type="EC" id="2.7.1.158"/>
    </reaction>
</comment>
<dbReference type="PANTHER" id="PTHR12243">
    <property type="entry name" value="MADF DOMAIN TRANSCRIPTION FACTOR"/>
    <property type="match status" value="1"/>
</dbReference>
<comment type="domain">
    <text evidence="2">The EXKPK motif is conserved in inositol-pentakisphosphate 2-kinases of both family 1 and 2.</text>
</comment>
<keyword evidence="2" id="KW-0067">ATP-binding</keyword>
<dbReference type="GO" id="GO:0035299">
    <property type="term" value="F:inositol-1,3,4,5,6-pentakisphosphate 2-kinase activity"/>
    <property type="evidence" value="ECO:0007669"/>
    <property type="project" value="UniProtKB-EC"/>
</dbReference>
<feature type="compositionally biased region" description="Acidic residues" evidence="3">
    <location>
        <begin position="260"/>
        <end position="278"/>
    </location>
</feature>
<evidence type="ECO:0000256" key="3">
    <source>
        <dbReference type="SAM" id="MobiDB-lite"/>
    </source>
</evidence>
<evidence type="ECO:0000256" key="2">
    <source>
        <dbReference type="RuleBase" id="RU364126"/>
    </source>
</evidence>
<sequence length="446" mass="49831">DNVTAHASNDLIQTKVPKKAQRTSIDDACCQSKQLSNGSSTCDEANPTLMVGEAGKVSSEGGCENTCGEWTNHVDQQDFTLSFEIKPKKAYMTSKTSGTGKAQVCKFCMHQCLKGGLLKSSTGTERKENMSPQETETLIREMEKRSLLWNTKSPFYKDQSKRMDAWREIARAVYPDITPKGKIAEVKKVKDLQARWKSMRDSYTKYMRRLQINGDSSHSKYKPYVYAPQLAFLEKVLSFRLEKRDNKDQQAKPDSQQQEGELEEPESEETPEDMEGEDSGAPNIASSIKGDSSVSTITSSIKGESSVPNITESSSPDLAESSSYIEPTHKHSQKLRISLGSFKPDPDAESSQNLDGASETFTNMHRQSAMEENDFRVLEDVVQRIVKKEVGMENEPDMAFFNMLLPTLRNFTEDQKLEFRTEVLLIMRAIKAGTNKTALAGSSGDC</sequence>
<feature type="domain" description="BESS" evidence="5">
    <location>
        <begin position="394"/>
        <end position="433"/>
    </location>
</feature>
<keyword evidence="7" id="KW-1185">Reference proteome</keyword>
<keyword evidence="2" id="KW-0418">Kinase</keyword>
<dbReference type="InterPro" id="IPR039353">
    <property type="entry name" value="TF_Adf1"/>
</dbReference>
<evidence type="ECO:0000313" key="6">
    <source>
        <dbReference type="EMBL" id="RUS82127.1"/>
    </source>
</evidence>
<dbReference type="InterPro" id="IPR009286">
    <property type="entry name" value="Ins_P5_2-kin"/>
</dbReference>
<dbReference type="AlphaFoldDB" id="A0A433TKK1"/>
<dbReference type="GO" id="GO:0005667">
    <property type="term" value="C:transcription regulator complex"/>
    <property type="evidence" value="ECO:0007669"/>
    <property type="project" value="TreeGrafter"/>
</dbReference>
<dbReference type="OrthoDB" id="6160419at2759"/>
<evidence type="ECO:0000256" key="1">
    <source>
        <dbReference type="PROSITE-ProRule" id="PRU00371"/>
    </source>
</evidence>
<organism evidence="6 7">
    <name type="scientific">Elysia chlorotica</name>
    <name type="common">Eastern emerald elysia</name>
    <name type="synonym">Sea slug</name>
    <dbReference type="NCBI Taxonomy" id="188477"/>
    <lineage>
        <taxon>Eukaryota</taxon>
        <taxon>Metazoa</taxon>
        <taxon>Spiralia</taxon>
        <taxon>Lophotrochozoa</taxon>
        <taxon>Mollusca</taxon>
        <taxon>Gastropoda</taxon>
        <taxon>Heterobranchia</taxon>
        <taxon>Euthyneura</taxon>
        <taxon>Panpulmonata</taxon>
        <taxon>Sacoglossa</taxon>
        <taxon>Placobranchoidea</taxon>
        <taxon>Plakobranchidae</taxon>
        <taxon>Elysia</taxon>
    </lineage>
</organism>
<gene>
    <name evidence="6" type="ORF">EGW08_010101</name>
</gene>
<dbReference type="GO" id="GO:0006357">
    <property type="term" value="P:regulation of transcription by RNA polymerase II"/>
    <property type="evidence" value="ECO:0007669"/>
    <property type="project" value="TreeGrafter"/>
</dbReference>
<evidence type="ECO:0000313" key="7">
    <source>
        <dbReference type="Proteomes" id="UP000271974"/>
    </source>
</evidence>
<name>A0A433TKK1_ELYCH</name>
<dbReference type="InterPro" id="IPR004210">
    <property type="entry name" value="BESS_motif"/>
</dbReference>
<dbReference type="Pfam" id="PF02944">
    <property type="entry name" value="BESS"/>
    <property type="match status" value="1"/>
</dbReference>
<feature type="region of interest" description="Disordered" evidence="3">
    <location>
        <begin position="244"/>
        <end position="331"/>
    </location>
</feature>
<dbReference type="STRING" id="188477.A0A433TKK1"/>
<dbReference type="PANTHER" id="PTHR12243:SF64">
    <property type="entry name" value="DORSAL INTERACTING PROTEIN 3-RELATED"/>
    <property type="match status" value="1"/>
</dbReference>
<comment type="function">
    <text evidence="2">Phosphorylates Ins(1,3,4,5,6)P5 at position 2 to form Ins(1,2,3,4,5,6)P6 (InsP6 or phytate).</text>
</comment>
<keyword evidence="2" id="KW-0808">Transferase</keyword>
<dbReference type="EMBL" id="RQTK01000301">
    <property type="protein sequence ID" value="RUS82127.1"/>
    <property type="molecule type" value="Genomic_DNA"/>
</dbReference>
<feature type="compositionally biased region" description="Polar residues" evidence="3">
    <location>
        <begin position="284"/>
        <end position="312"/>
    </location>
</feature>
<dbReference type="SMART" id="SM00595">
    <property type="entry name" value="MADF"/>
    <property type="match status" value="1"/>
</dbReference>
<reference evidence="6 7" key="1">
    <citation type="submission" date="2019-01" db="EMBL/GenBank/DDBJ databases">
        <title>A draft genome assembly of the solar-powered sea slug Elysia chlorotica.</title>
        <authorList>
            <person name="Cai H."/>
            <person name="Li Q."/>
            <person name="Fang X."/>
            <person name="Li J."/>
            <person name="Curtis N.E."/>
            <person name="Altenburger A."/>
            <person name="Shibata T."/>
            <person name="Feng M."/>
            <person name="Maeda T."/>
            <person name="Schwartz J.A."/>
            <person name="Shigenobu S."/>
            <person name="Lundholm N."/>
            <person name="Nishiyama T."/>
            <person name="Yang H."/>
            <person name="Hasebe M."/>
            <person name="Li S."/>
            <person name="Pierce S.K."/>
            <person name="Wang J."/>
        </authorList>
    </citation>
    <scope>NUCLEOTIDE SEQUENCE [LARGE SCALE GENOMIC DNA]</scope>
    <source>
        <strain evidence="6">EC2010</strain>
        <tissue evidence="6">Whole organism of an adult</tissue>
    </source>
</reference>
<protein>
    <recommendedName>
        <fullName evidence="2">Inositol-pentakisphosphate 2-kinase</fullName>
        <ecNumber evidence="2">2.7.1.158</ecNumber>
    </recommendedName>
</protein>
<dbReference type="Pfam" id="PF10545">
    <property type="entry name" value="MADF_DNA_bdg"/>
    <property type="match status" value="1"/>
</dbReference>
<keyword evidence="1" id="KW-0539">Nucleus</keyword>
<comment type="subcellular location">
    <subcellularLocation>
        <location evidence="1">Nucleus</location>
    </subcellularLocation>
</comment>
<dbReference type="GO" id="GO:0005524">
    <property type="term" value="F:ATP binding"/>
    <property type="evidence" value="ECO:0007669"/>
    <property type="project" value="UniProtKB-KW"/>
</dbReference>
<evidence type="ECO:0000259" key="5">
    <source>
        <dbReference type="PROSITE" id="PS51031"/>
    </source>
</evidence>
<accession>A0A433TKK1</accession>
<dbReference type="PROSITE" id="PS51031">
    <property type="entry name" value="BESS"/>
    <property type="match status" value="1"/>
</dbReference>
<proteinExistence type="predicted"/>
<feature type="non-terminal residue" evidence="6">
    <location>
        <position position="1"/>
    </location>
</feature>
<evidence type="ECO:0000259" key="4">
    <source>
        <dbReference type="PROSITE" id="PS51029"/>
    </source>
</evidence>
<feature type="domain" description="MADF" evidence="4">
    <location>
        <begin position="137"/>
        <end position="238"/>
    </location>
</feature>
<keyword evidence="2" id="KW-0547">Nucleotide-binding</keyword>
<dbReference type="Proteomes" id="UP000271974">
    <property type="component" value="Unassembled WGS sequence"/>
</dbReference>
<dbReference type="PROSITE" id="PS51029">
    <property type="entry name" value="MADF"/>
    <property type="match status" value="1"/>
</dbReference>
<dbReference type="Pfam" id="PF06090">
    <property type="entry name" value="Ins_P5_2-kin"/>
    <property type="match status" value="1"/>
</dbReference>
<dbReference type="GO" id="GO:0005634">
    <property type="term" value="C:nucleus"/>
    <property type="evidence" value="ECO:0007669"/>
    <property type="project" value="UniProtKB-SubCell"/>
</dbReference>
<feature type="compositionally biased region" description="Low complexity" evidence="3">
    <location>
        <begin position="313"/>
        <end position="323"/>
    </location>
</feature>
<dbReference type="EC" id="2.7.1.158" evidence="2"/>
<dbReference type="GO" id="GO:0003677">
    <property type="term" value="F:DNA binding"/>
    <property type="evidence" value="ECO:0007669"/>
    <property type="project" value="InterPro"/>
</dbReference>
<comment type="caution">
    <text evidence="6">The sequence shown here is derived from an EMBL/GenBank/DDBJ whole genome shotgun (WGS) entry which is preliminary data.</text>
</comment>